<reference evidence="10 11" key="1">
    <citation type="submission" date="2020-04" db="EMBL/GenBank/DDBJ databases">
        <authorList>
            <person name="De Canck E."/>
        </authorList>
    </citation>
    <scope>NUCLEOTIDE SEQUENCE [LARGE SCALE GENOMIC DNA]</scope>
    <source>
        <strain evidence="10 11">LMG 29542</strain>
    </source>
</reference>
<evidence type="ECO:0000256" key="1">
    <source>
        <dbReference type="ARBA" id="ARBA00004496"/>
    </source>
</evidence>
<keyword evidence="11" id="KW-1185">Reference proteome</keyword>
<keyword evidence="7" id="KW-0804">Transcription</keyword>
<dbReference type="EMBL" id="CADIKH010000057">
    <property type="protein sequence ID" value="CAB3772189.1"/>
    <property type="molecule type" value="Genomic_DNA"/>
</dbReference>
<feature type="domain" description="OmpR/PhoB-type" evidence="9">
    <location>
        <begin position="130"/>
        <end position="229"/>
    </location>
</feature>
<dbReference type="PANTHER" id="PTHR48111:SF35">
    <property type="entry name" value="TRANSCRIPTIONAL REGULATORY PROTEIN QSEB"/>
    <property type="match status" value="1"/>
</dbReference>
<gene>
    <name evidence="10" type="ORF">LMG29542_06817</name>
</gene>
<evidence type="ECO:0000256" key="7">
    <source>
        <dbReference type="ARBA" id="ARBA00023163"/>
    </source>
</evidence>
<dbReference type="GO" id="GO:0005829">
    <property type="term" value="C:cytosol"/>
    <property type="evidence" value="ECO:0007669"/>
    <property type="project" value="TreeGrafter"/>
</dbReference>
<dbReference type="PROSITE" id="PS51755">
    <property type="entry name" value="OMPR_PHOB"/>
    <property type="match status" value="1"/>
</dbReference>
<dbReference type="GO" id="GO:0006355">
    <property type="term" value="P:regulation of DNA-templated transcription"/>
    <property type="evidence" value="ECO:0007669"/>
    <property type="project" value="InterPro"/>
</dbReference>
<accession>A0A6J5F028</accession>
<dbReference type="GO" id="GO:0032993">
    <property type="term" value="C:protein-DNA complex"/>
    <property type="evidence" value="ECO:0007669"/>
    <property type="project" value="TreeGrafter"/>
</dbReference>
<dbReference type="InterPro" id="IPR001867">
    <property type="entry name" value="OmpR/PhoB-type_DNA-bd"/>
</dbReference>
<evidence type="ECO:0000259" key="9">
    <source>
        <dbReference type="PROSITE" id="PS51755"/>
    </source>
</evidence>
<protein>
    <recommendedName>
        <fullName evidence="9">OmpR/PhoB-type domain-containing protein</fullName>
    </recommendedName>
</protein>
<keyword evidence="4" id="KW-0902">Two-component regulatory system</keyword>
<evidence type="ECO:0000313" key="11">
    <source>
        <dbReference type="Proteomes" id="UP000494363"/>
    </source>
</evidence>
<comment type="subcellular location">
    <subcellularLocation>
        <location evidence="1">Cytoplasm</location>
    </subcellularLocation>
</comment>
<dbReference type="GO" id="GO:0000156">
    <property type="term" value="F:phosphorelay response regulator activity"/>
    <property type="evidence" value="ECO:0007669"/>
    <property type="project" value="TreeGrafter"/>
</dbReference>
<dbReference type="Pfam" id="PF00486">
    <property type="entry name" value="Trans_reg_C"/>
    <property type="match status" value="1"/>
</dbReference>
<dbReference type="SUPFAM" id="SSF52172">
    <property type="entry name" value="CheY-like"/>
    <property type="match status" value="1"/>
</dbReference>
<evidence type="ECO:0000256" key="2">
    <source>
        <dbReference type="ARBA" id="ARBA00022490"/>
    </source>
</evidence>
<organism evidence="10 11">
    <name type="scientific">Paraburkholderia humisilvae</name>
    <dbReference type="NCBI Taxonomy" id="627669"/>
    <lineage>
        <taxon>Bacteria</taxon>
        <taxon>Pseudomonadati</taxon>
        <taxon>Pseudomonadota</taxon>
        <taxon>Betaproteobacteria</taxon>
        <taxon>Burkholderiales</taxon>
        <taxon>Burkholderiaceae</taxon>
        <taxon>Paraburkholderia</taxon>
    </lineage>
</organism>
<dbReference type="InterPro" id="IPR039420">
    <property type="entry name" value="WalR-like"/>
</dbReference>
<keyword evidence="2" id="KW-0963">Cytoplasm</keyword>
<dbReference type="SMART" id="SM00862">
    <property type="entry name" value="Trans_reg_C"/>
    <property type="match status" value="1"/>
</dbReference>
<dbReference type="PANTHER" id="PTHR48111">
    <property type="entry name" value="REGULATOR OF RPOS"/>
    <property type="match status" value="1"/>
</dbReference>
<dbReference type="InterPro" id="IPR016032">
    <property type="entry name" value="Sig_transdc_resp-reg_C-effctor"/>
</dbReference>
<dbReference type="CDD" id="cd00383">
    <property type="entry name" value="trans_reg_C"/>
    <property type="match status" value="1"/>
</dbReference>
<dbReference type="AlphaFoldDB" id="A0A6J5F028"/>
<dbReference type="RefSeq" id="WP_175232204.1">
    <property type="nucleotide sequence ID" value="NZ_CADIKH010000057.1"/>
</dbReference>
<evidence type="ECO:0000256" key="3">
    <source>
        <dbReference type="ARBA" id="ARBA00022553"/>
    </source>
</evidence>
<dbReference type="SUPFAM" id="SSF46894">
    <property type="entry name" value="C-terminal effector domain of the bipartite response regulators"/>
    <property type="match status" value="1"/>
</dbReference>
<dbReference type="InterPro" id="IPR011006">
    <property type="entry name" value="CheY-like_superfamily"/>
</dbReference>
<keyword evidence="5" id="KW-0805">Transcription regulation</keyword>
<sequence length="287" mass="32041">MLIAVLSRNPEIVASARAIAEMDADVQIIEARRASDLIRRMTTRAAIDLVIVDAEREFESAEIIASWRACHSRMDFAVVLVGRMVGWRNMARAFELGVDDIVVGNLQLDELYIRSMRCIERTRRHRTALRSRVQLGAYTLDPRTQCIAGSDASVQLTGQEFALASLFFSKPGVLFSRERIAATIWGRAGQDCDRTLEQAVSRLRTKLQRLPDSGLQIKAVYAQGYKLAVSVRPEAMAEPRRDVADRPAARLSGRGMKARCAKRPLLADVLRWSAKGDEFAVRPSRSA</sequence>
<evidence type="ECO:0000256" key="8">
    <source>
        <dbReference type="PROSITE-ProRule" id="PRU01091"/>
    </source>
</evidence>
<feature type="DNA-binding region" description="OmpR/PhoB-type" evidence="8">
    <location>
        <begin position="130"/>
        <end position="229"/>
    </location>
</feature>
<name>A0A6J5F028_9BURK</name>
<dbReference type="Gene3D" id="1.10.10.10">
    <property type="entry name" value="Winged helix-like DNA-binding domain superfamily/Winged helix DNA-binding domain"/>
    <property type="match status" value="1"/>
</dbReference>
<dbReference type="Gene3D" id="3.40.50.2300">
    <property type="match status" value="1"/>
</dbReference>
<dbReference type="GO" id="GO:0000976">
    <property type="term" value="F:transcription cis-regulatory region binding"/>
    <property type="evidence" value="ECO:0007669"/>
    <property type="project" value="TreeGrafter"/>
</dbReference>
<evidence type="ECO:0000256" key="6">
    <source>
        <dbReference type="ARBA" id="ARBA00023125"/>
    </source>
</evidence>
<keyword evidence="3" id="KW-0597">Phosphoprotein</keyword>
<keyword evidence="6 8" id="KW-0238">DNA-binding</keyword>
<evidence type="ECO:0000256" key="5">
    <source>
        <dbReference type="ARBA" id="ARBA00023015"/>
    </source>
</evidence>
<proteinExistence type="predicted"/>
<dbReference type="InterPro" id="IPR036388">
    <property type="entry name" value="WH-like_DNA-bd_sf"/>
</dbReference>
<evidence type="ECO:0000256" key="4">
    <source>
        <dbReference type="ARBA" id="ARBA00023012"/>
    </source>
</evidence>
<dbReference type="Proteomes" id="UP000494363">
    <property type="component" value="Unassembled WGS sequence"/>
</dbReference>
<evidence type="ECO:0000313" key="10">
    <source>
        <dbReference type="EMBL" id="CAB3772189.1"/>
    </source>
</evidence>